<proteinExistence type="predicted"/>
<protein>
    <submittedName>
        <fullName evidence="1">Uncharacterized protein</fullName>
    </submittedName>
</protein>
<dbReference type="Proteomes" id="UP000011014">
    <property type="component" value="Unassembled WGS sequence"/>
</dbReference>
<name>E4WVC9_OIKDI</name>
<reference evidence="1 3" key="1">
    <citation type="journal article" date="2010" name="Science">
        <title>Plasticity of animal genome architecture unmasked by rapid evolution of a pelagic tunicate.</title>
        <authorList>
            <person name="Denoeud F."/>
            <person name="Henriet S."/>
            <person name="Mungpakdee S."/>
            <person name="Aury J.M."/>
            <person name="Da Silva C."/>
            <person name="Brinkmann H."/>
            <person name="Mikhaleva J."/>
            <person name="Olsen L.C."/>
            <person name="Jubin C."/>
            <person name="Canestro C."/>
            <person name="Bouquet J.M."/>
            <person name="Danks G."/>
            <person name="Poulain J."/>
            <person name="Campsteijn C."/>
            <person name="Adamski M."/>
            <person name="Cross I."/>
            <person name="Yadetie F."/>
            <person name="Muffato M."/>
            <person name="Louis A."/>
            <person name="Butcher S."/>
            <person name="Tsagkogeorga G."/>
            <person name="Konrad A."/>
            <person name="Singh S."/>
            <person name="Jensen M.F."/>
            <person name="Cong E.H."/>
            <person name="Eikeseth-Otteraa H."/>
            <person name="Noel B."/>
            <person name="Anthouard V."/>
            <person name="Porcel B.M."/>
            <person name="Kachouri-Lafond R."/>
            <person name="Nishino A."/>
            <person name="Ugolini M."/>
            <person name="Chourrout P."/>
            <person name="Nishida H."/>
            <person name="Aasland R."/>
            <person name="Huzurbazar S."/>
            <person name="Westhof E."/>
            <person name="Delsuc F."/>
            <person name="Lehrach H."/>
            <person name="Reinhardt R."/>
            <person name="Weissenbach J."/>
            <person name="Roy S.W."/>
            <person name="Artiguenave F."/>
            <person name="Postlethwait J.H."/>
            <person name="Manak J.R."/>
            <person name="Thompson E.M."/>
            <person name="Jaillon O."/>
            <person name="Du Pasquier L."/>
            <person name="Boudinot P."/>
            <person name="Liberles D.A."/>
            <person name="Volff J.N."/>
            <person name="Philippe H."/>
            <person name="Lenhard B."/>
            <person name="Roest Crollius H."/>
            <person name="Wincker P."/>
            <person name="Chourrout D."/>
        </authorList>
    </citation>
    <scope>NUCLEOTIDE SEQUENCE [LARGE SCALE GENOMIC DNA]</scope>
</reference>
<evidence type="ECO:0000313" key="1">
    <source>
        <dbReference type="EMBL" id="CBY21082.1"/>
    </source>
</evidence>
<dbReference type="EMBL" id="FN654697">
    <property type="protein sequence ID" value="CBY35924.1"/>
    <property type="molecule type" value="Genomic_DNA"/>
</dbReference>
<dbReference type="AlphaFoldDB" id="E4WVC9"/>
<evidence type="ECO:0000313" key="3">
    <source>
        <dbReference type="Proteomes" id="UP000001307"/>
    </source>
</evidence>
<evidence type="ECO:0000313" key="2">
    <source>
        <dbReference type="EMBL" id="CBY35924.1"/>
    </source>
</evidence>
<gene>
    <name evidence="1" type="ORF">GSOID_T00008835001</name>
    <name evidence="2" type="ORF">GSOID_T00028399001</name>
</gene>
<organism evidence="1 3">
    <name type="scientific">Oikopleura dioica</name>
    <name type="common">Tunicate</name>
    <dbReference type="NCBI Taxonomy" id="34765"/>
    <lineage>
        <taxon>Eukaryota</taxon>
        <taxon>Metazoa</taxon>
        <taxon>Chordata</taxon>
        <taxon>Tunicata</taxon>
        <taxon>Appendicularia</taxon>
        <taxon>Copelata</taxon>
        <taxon>Oikopleuridae</taxon>
        <taxon>Oikopleura</taxon>
    </lineage>
</organism>
<keyword evidence="3" id="KW-1185">Reference proteome</keyword>
<dbReference type="EMBL" id="FN653017">
    <property type="protein sequence ID" value="CBY21082.1"/>
    <property type="molecule type" value="Genomic_DNA"/>
</dbReference>
<accession>E4WVC9</accession>
<sequence length="60" mass="6741">MVFSQVKIVYGMSTPNSTSEELEVQIAVLQQLLNQKGFTSIESTIAEDGIRLDHYESNLH</sequence>
<dbReference type="Proteomes" id="UP000001307">
    <property type="component" value="Unassembled WGS sequence"/>
</dbReference>